<keyword evidence="1" id="KW-0238">DNA-binding</keyword>
<evidence type="ECO:0000256" key="1">
    <source>
        <dbReference type="ARBA" id="ARBA00023125"/>
    </source>
</evidence>
<dbReference type="GO" id="GO:0003700">
    <property type="term" value="F:DNA-binding transcription factor activity"/>
    <property type="evidence" value="ECO:0007669"/>
    <property type="project" value="TreeGrafter"/>
</dbReference>
<dbReference type="PROSITE" id="PS50977">
    <property type="entry name" value="HTH_TETR_2"/>
    <property type="match status" value="1"/>
</dbReference>
<dbReference type="Pfam" id="PF00440">
    <property type="entry name" value="TetR_N"/>
    <property type="match status" value="1"/>
</dbReference>
<accession>A0A6B3L1J3</accession>
<dbReference type="InterPro" id="IPR009057">
    <property type="entry name" value="Homeodomain-like_sf"/>
</dbReference>
<sequence length="223" mass="24874">MSPTAPSESPDARNRILQVAEEAFAAHGFDRPSLRDITSKAKVNLASVSYYFGSRDGLVDAVILRAIRRWNERRVELLEDAEKAAEKEQRKLTLHEIVAALVDPLLETGNDREPSTEFLGSVLSRSFGSGDRDFPAEMRPAYDEVSERFAKALGETVPHLAEREIFWRVFFGIGGLFRIFSHGQLFTDAFGDRSGGMEKDLVRRQLIAFIVGGMQAPSVEAQD</sequence>
<dbReference type="KEGG" id="soa:G3M56_008350"/>
<evidence type="ECO:0000313" key="2">
    <source>
        <dbReference type="EMBL" id="QQL43906.1"/>
    </source>
</evidence>
<dbReference type="SUPFAM" id="SSF46689">
    <property type="entry name" value="Homeodomain-like"/>
    <property type="match status" value="1"/>
</dbReference>
<dbReference type="InterPro" id="IPR036271">
    <property type="entry name" value="Tet_transcr_reg_TetR-rel_C_sf"/>
</dbReference>
<dbReference type="PRINTS" id="PR00455">
    <property type="entry name" value="HTHTETR"/>
</dbReference>
<protein>
    <submittedName>
        <fullName evidence="2">TetR/AcrR family transcriptional regulator</fullName>
    </submittedName>
</protein>
<proteinExistence type="predicted"/>
<dbReference type="SUPFAM" id="SSF48498">
    <property type="entry name" value="Tetracyclin repressor-like, C-terminal domain"/>
    <property type="match status" value="1"/>
</dbReference>
<dbReference type="InterPro" id="IPR001647">
    <property type="entry name" value="HTH_TetR"/>
</dbReference>
<dbReference type="PANTHER" id="PTHR30055:SF235">
    <property type="entry name" value="TRANSCRIPTIONAL REGULATORY PROTEIN"/>
    <property type="match status" value="1"/>
</dbReference>
<gene>
    <name evidence="2" type="ORF">G3M56_008350</name>
</gene>
<name>A0A6B3L1J3_9BACT</name>
<reference evidence="2 3" key="1">
    <citation type="submission" date="2020-12" db="EMBL/GenBank/DDBJ databases">
        <title>Sulforoseuscoccus oceanibium gen. nov., sp. nov., a representative of the phylum Verrucomicrobia with special cytoplasmic membrane, and proposal of Sulforoseuscoccusaceae fam. nov.</title>
        <authorList>
            <person name="Xi F."/>
        </authorList>
    </citation>
    <scope>NUCLEOTIDE SEQUENCE [LARGE SCALE GENOMIC DNA]</scope>
    <source>
        <strain evidence="2 3">T37</strain>
    </source>
</reference>
<dbReference type="Proteomes" id="UP000475117">
    <property type="component" value="Chromosome"/>
</dbReference>
<keyword evidence="3" id="KW-1185">Reference proteome</keyword>
<dbReference type="InterPro" id="IPR050109">
    <property type="entry name" value="HTH-type_TetR-like_transc_reg"/>
</dbReference>
<organism evidence="2 3">
    <name type="scientific">Sulfuriroseicoccus oceanibius</name>
    <dbReference type="NCBI Taxonomy" id="2707525"/>
    <lineage>
        <taxon>Bacteria</taxon>
        <taxon>Pseudomonadati</taxon>
        <taxon>Verrucomicrobiota</taxon>
        <taxon>Verrucomicrobiia</taxon>
        <taxon>Verrucomicrobiales</taxon>
        <taxon>Verrucomicrobiaceae</taxon>
        <taxon>Sulfuriroseicoccus</taxon>
    </lineage>
</organism>
<dbReference type="AlphaFoldDB" id="A0A6B3L1J3"/>
<evidence type="ECO:0000313" key="3">
    <source>
        <dbReference type="Proteomes" id="UP000475117"/>
    </source>
</evidence>
<dbReference type="Pfam" id="PF17939">
    <property type="entry name" value="TetR_C_30"/>
    <property type="match status" value="1"/>
</dbReference>
<dbReference type="RefSeq" id="WP_164361978.1">
    <property type="nucleotide sequence ID" value="NZ_CP066776.1"/>
</dbReference>
<dbReference type="PANTHER" id="PTHR30055">
    <property type="entry name" value="HTH-TYPE TRANSCRIPTIONAL REGULATOR RUTR"/>
    <property type="match status" value="1"/>
</dbReference>
<dbReference type="Gene3D" id="1.10.357.10">
    <property type="entry name" value="Tetracycline Repressor, domain 2"/>
    <property type="match status" value="1"/>
</dbReference>
<dbReference type="GO" id="GO:0000976">
    <property type="term" value="F:transcription cis-regulatory region binding"/>
    <property type="evidence" value="ECO:0007669"/>
    <property type="project" value="TreeGrafter"/>
</dbReference>
<dbReference type="EMBL" id="CP066776">
    <property type="protein sequence ID" value="QQL43906.1"/>
    <property type="molecule type" value="Genomic_DNA"/>
</dbReference>
<dbReference type="InterPro" id="IPR041586">
    <property type="entry name" value="PsrA_TetR_C"/>
</dbReference>